<dbReference type="Gene3D" id="3.10.580.10">
    <property type="entry name" value="CBS-domain"/>
    <property type="match status" value="1"/>
</dbReference>
<accession>A0A8J7JYC0</accession>
<dbReference type="Proteomes" id="UP000640333">
    <property type="component" value="Unassembled WGS sequence"/>
</dbReference>
<evidence type="ECO:0000256" key="1">
    <source>
        <dbReference type="ARBA" id="ARBA00023122"/>
    </source>
</evidence>
<dbReference type="EMBL" id="JADEYS010000007">
    <property type="protein sequence ID" value="MBE9397428.1"/>
    <property type="molecule type" value="Genomic_DNA"/>
</dbReference>
<sequence length="157" mass="17111">MTTHAQDIMSRELFTVSPEMSLIDMDKALSSRKISGAPVVSNGELIGIVTSTDIGRRFSSNLKTEAGETSYYWHSNGTMTNLIVGSETDAGDLVERLSRCTVADIMTDDVISVSPDDEVKVVAGLMSKYKIHRILVVQNKRPVGMITSLDMVGLLTQ</sequence>
<dbReference type="RefSeq" id="WP_193952973.1">
    <property type="nucleotide sequence ID" value="NZ_JADEYS010000007.1"/>
</dbReference>
<gene>
    <name evidence="4" type="ORF">IOQ59_09155</name>
</gene>
<keyword evidence="1 2" id="KW-0129">CBS domain</keyword>
<evidence type="ECO:0000313" key="5">
    <source>
        <dbReference type="Proteomes" id="UP000640333"/>
    </source>
</evidence>
<organism evidence="4 5">
    <name type="scientific">Pontibacterium sinense</name>
    <dbReference type="NCBI Taxonomy" id="2781979"/>
    <lineage>
        <taxon>Bacteria</taxon>
        <taxon>Pseudomonadati</taxon>
        <taxon>Pseudomonadota</taxon>
        <taxon>Gammaproteobacteria</taxon>
        <taxon>Oceanospirillales</taxon>
        <taxon>Oceanospirillaceae</taxon>
        <taxon>Pontibacterium</taxon>
    </lineage>
</organism>
<dbReference type="SUPFAM" id="SSF54631">
    <property type="entry name" value="CBS-domain pair"/>
    <property type="match status" value="1"/>
</dbReference>
<feature type="domain" description="CBS" evidence="3">
    <location>
        <begin position="9"/>
        <end position="64"/>
    </location>
</feature>
<dbReference type="AlphaFoldDB" id="A0A8J7JYC0"/>
<dbReference type="PANTHER" id="PTHR43080">
    <property type="entry name" value="CBS DOMAIN-CONTAINING PROTEIN CBSX3, MITOCHONDRIAL"/>
    <property type="match status" value="1"/>
</dbReference>
<comment type="caution">
    <text evidence="4">The sequence shown here is derived from an EMBL/GenBank/DDBJ whole genome shotgun (WGS) entry which is preliminary data.</text>
</comment>
<evidence type="ECO:0000256" key="2">
    <source>
        <dbReference type="PROSITE-ProRule" id="PRU00703"/>
    </source>
</evidence>
<protein>
    <submittedName>
        <fullName evidence="4">CBS domain-containing protein</fullName>
    </submittedName>
</protein>
<reference evidence="4" key="1">
    <citation type="submission" date="2020-10" db="EMBL/GenBank/DDBJ databases">
        <title>Bacterium isolated from coastal waters sediment.</title>
        <authorList>
            <person name="Chen R.-J."/>
            <person name="Lu D.-C."/>
            <person name="Zhu K.-L."/>
            <person name="Du Z.-J."/>
        </authorList>
    </citation>
    <scope>NUCLEOTIDE SEQUENCE</scope>
    <source>
        <strain evidence="4">N1Y112</strain>
    </source>
</reference>
<dbReference type="PROSITE" id="PS51371">
    <property type="entry name" value="CBS"/>
    <property type="match status" value="2"/>
</dbReference>
<feature type="domain" description="CBS" evidence="3">
    <location>
        <begin position="106"/>
        <end position="157"/>
    </location>
</feature>
<dbReference type="SMART" id="SM00116">
    <property type="entry name" value="CBS"/>
    <property type="match status" value="2"/>
</dbReference>
<dbReference type="PANTHER" id="PTHR43080:SF29">
    <property type="entry name" value="OS02G0818000 PROTEIN"/>
    <property type="match status" value="1"/>
</dbReference>
<evidence type="ECO:0000313" key="4">
    <source>
        <dbReference type="EMBL" id="MBE9397428.1"/>
    </source>
</evidence>
<name>A0A8J7JYC0_9GAMM</name>
<dbReference type="Pfam" id="PF00571">
    <property type="entry name" value="CBS"/>
    <property type="match status" value="2"/>
</dbReference>
<keyword evidence="5" id="KW-1185">Reference proteome</keyword>
<dbReference type="InterPro" id="IPR046342">
    <property type="entry name" value="CBS_dom_sf"/>
</dbReference>
<proteinExistence type="predicted"/>
<evidence type="ECO:0000259" key="3">
    <source>
        <dbReference type="PROSITE" id="PS51371"/>
    </source>
</evidence>
<dbReference type="InterPro" id="IPR000644">
    <property type="entry name" value="CBS_dom"/>
</dbReference>
<dbReference type="InterPro" id="IPR051257">
    <property type="entry name" value="Diverse_CBS-Domain"/>
</dbReference>